<evidence type="ECO:0000256" key="1">
    <source>
        <dbReference type="SAM" id="MobiDB-lite"/>
    </source>
</evidence>
<name>A0AAE8W565_9ACTN</name>
<evidence type="ECO:0000313" key="3">
    <source>
        <dbReference type="Proteomes" id="UP000318720"/>
    </source>
</evidence>
<comment type="caution">
    <text evidence="2">The sequence shown here is derived from an EMBL/GenBank/DDBJ whole genome shotgun (WGS) entry which is preliminary data.</text>
</comment>
<dbReference type="Proteomes" id="UP000318720">
    <property type="component" value="Unassembled WGS sequence"/>
</dbReference>
<organism evidence="2 3">
    <name type="scientific">Streptomyces ipomoeae</name>
    <dbReference type="NCBI Taxonomy" id="103232"/>
    <lineage>
        <taxon>Bacteria</taxon>
        <taxon>Bacillati</taxon>
        <taxon>Actinomycetota</taxon>
        <taxon>Actinomycetes</taxon>
        <taxon>Kitasatosporales</taxon>
        <taxon>Streptomycetaceae</taxon>
        <taxon>Streptomyces</taxon>
    </lineage>
</organism>
<dbReference type="AlphaFoldDB" id="A0AAE8W565"/>
<sequence length="194" mass="20840">MLVHAREDRDAAVRSFLLAAAFVPGKAPEQWAGKGLALLRCGGLLGAVRISTGLVRAAAGTDNPREVDAFLAEALPGGPVFVDRHAQWYYVLVPAGTGRRVEWATRSRHGLGAEFLGMGSYLGVPRPEATDPEGERSYWCVPMDRPGALADPDAVSRFLALARRRHAQAKNEAESHENDPPHTPGTPWTGVGRA</sequence>
<evidence type="ECO:0000313" key="2">
    <source>
        <dbReference type="EMBL" id="TQE34057.1"/>
    </source>
</evidence>
<reference evidence="2 3" key="1">
    <citation type="submission" date="2019-03" db="EMBL/GenBank/DDBJ databases">
        <title>Comparative genomic analyses of the sweetpotato soil rot pathogen, Streptomyces ipomoeae.</title>
        <authorList>
            <person name="Ruschel Soares N."/>
            <person name="Badger J.H."/>
            <person name="Huguet-Tapia J.C."/>
            <person name="Clark C.A."/>
            <person name="Pettis G.S."/>
        </authorList>
    </citation>
    <scope>NUCLEOTIDE SEQUENCE [LARGE SCALE GENOMIC DNA]</scope>
    <source>
        <strain evidence="2 3">88-35</strain>
    </source>
</reference>
<feature type="compositionally biased region" description="Basic and acidic residues" evidence="1">
    <location>
        <begin position="169"/>
        <end position="180"/>
    </location>
</feature>
<proteinExistence type="predicted"/>
<protein>
    <submittedName>
        <fullName evidence="2">Uncharacterized protein</fullName>
    </submittedName>
</protein>
<feature type="region of interest" description="Disordered" evidence="1">
    <location>
        <begin position="166"/>
        <end position="194"/>
    </location>
</feature>
<accession>A0AAE8W565</accession>
<gene>
    <name evidence="2" type="ORF">Sipo8835_16135</name>
</gene>
<dbReference type="EMBL" id="SPAZ01000142">
    <property type="protein sequence ID" value="TQE34057.1"/>
    <property type="molecule type" value="Genomic_DNA"/>
</dbReference>